<reference evidence="1" key="1">
    <citation type="journal article" date="2023" name="Insect Mol. Biol.">
        <title>Genome sequencing provides insights into the evolution of gene families encoding plant cell wall-degrading enzymes in longhorned beetles.</title>
        <authorList>
            <person name="Shin N.R."/>
            <person name="Okamura Y."/>
            <person name="Kirsch R."/>
            <person name="Pauchet Y."/>
        </authorList>
    </citation>
    <scope>NUCLEOTIDE SEQUENCE</scope>
    <source>
        <strain evidence="1">RBIC_L_NR</strain>
    </source>
</reference>
<organism evidence="1 2">
    <name type="scientific">Rhamnusium bicolor</name>
    <dbReference type="NCBI Taxonomy" id="1586634"/>
    <lineage>
        <taxon>Eukaryota</taxon>
        <taxon>Metazoa</taxon>
        <taxon>Ecdysozoa</taxon>
        <taxon>Arthropoda</taxon>
        <taxon>Hexapoda</taxon>
        <taxon>Insecta</taxon>
        <taxon>Pterygota</taxon>
        <taxon>Neoptera</taxon>
        <taxon>Endopterygota</taxon>
        <taxon>Coleoptera</taxon>
        <taxon>Polyphaga</taxon>
        <taxon>Cucujiformia</taxon>
        <taxon>Chrysomeloidea</taxon>
        <taxon>Cerambycidae</taxon>
        <taxon>Lepturinae</taxon>
        <taxon>Rhagiini</taxon>
        <taxon>Rhamnusium</taxon>
    </lineage>
</organism>
<comment type="caution">
    <text evidence="1">The sequence shown here is derived from an EMBL/GenBank/DDBJ whole genome shotgun (WGS) entry which is preliminary data.</text>
</comment>
<dbReference type="AlphaFoldDB" id="A0AAV8ZBI9"/>
<accession>A0AAV8ZBI9</accession>
<evidence type="ECO:0000313" key="2">
    <source>
        <dbReference type="Proteomes" id="UP001162156"/>
    </source>
</evidence>
<keyword evidence="2" id="KW-1185">Reference proteome</keyword>
<evidence type="ECO:0000313" key="1">
    <source>
        <dbReference type="EMBL" id="KAJ8961307.1"/>
    </source>
</evidence>
<protein>
    <submittedName>
        <fullName evidence="1">Uncharacterized protein</fullName>
    </submittedName>
</protein>
<name>A0AAV8ZBI9_9CUCU</name>
<dbReference type="Proteomes" id="UP001162156">
    <property type="component" value="Unassembled WGS sequence"/>
</dbReference>
<dbReference type="PANTHER" id="PTHR37162:SF1">
    <property type="entry name" value="BED-TYPE DOMAIN-CONTAINING PROTEIN"/>
    <property type="match status" value="1"/>
</dbReference>
<proteinExistence type="predicted"/>
<dbReference type="EMBL" id="JANEYF010001620">
    <property type="protein sequence ID" value="KAJ8961307.1"/>
    <property type="molecule type" value="Genomic_DNA"/>
</dbReference>
<gene>
    <name evidence="1" type="ORF">NQ314_005956</name>
</gene>
<sequence>MVETPKSDADSLYECLTKCLQEKQIPLTNLVGFSSDTTNVMVGEYHSVFSYLKKNLSDIVCVRCSCHMVYLAASKACLQLPGSVEDMIYNIGSHFSRSYGKQEKLKEFQEFFKTDIHKVLLPSVTRWLSV</sequence>
<dbReference type="PANTHER" id="PTHR37162">
    <property type="entry name" value="HAT FAMILY DIMERISATION DOMAINCONTAINING PROTEIN-RELATED"/>
    <property type="match status" value="1"/>
</dbReference>